<evidence type="ECO:0000313" key="3">
    <source>
        <dbReference type="Proteomes" id="UP000245680"/>
    </source>
</evidence>
<dbReference type="GO" id="GO:0005737">
    <property type="term" value="C:cytoplasm"/>
    <property type="evidence" value="ECO:0007669"/>
    <property type="project" value="GOC"/>
</dbReference>
<dbReference type="GO" id="GO:0016197">
    <property type="term" value="P:endosomal transport"/>
    <property type="evidence" value="ECO:0007669"/>
    <property type="project" value="TreeGrafter"/>
</dbReference>
<gene>
    <name evidence="2" type="ORF">DKT77_13295</name>
</gene>
<dbReference type="NCBIfam" id="TIGR01444">
    <property type="entry name" value="fkbM_fam"/>
    <property type="match status" value="1"/>
</dbReference>
<dbReference type="OrthoDB" id="938855at2"/>
<comment type="caution">
    <text evidence="2">The sequence shown here is derived from an EMBL/GenBank/DDBJ whole genome shotgun (WGS) entry which is preliminary data.</text>
</comment>
<dbReference type="GO" id="GO:0005886">
    <property type="term" value="C:plasma membrane"/>
    <property type="evidence" value="ECO:0007669"/>
    <property type="project" value="TreeGrafter"/>
</dbReference>
<dbReference type="Pfam" id="PF05050">
    <property type="entry name" value="Methyltransf_21"/>
    <property type="match status" value="1"/>
</dbReference>
<evidence type="ECO:0000259" key="1">
    <source>
        <dbReference type="Pfam" id="PF05050"/>
    </source>
</evidence>
<dbReference type="InterPro" id="IPR006342">
    <property type="entry name" value="FkbM_mtfrase"/>
</dbReference>
<dbReference type="Proteomes" id="UP000245680">
    <property type="component" value="Unassembled WGS sequence"/>
</dbReference>
<proteinExistence type="predicted"/>
<sequence>MLVLDAPVKKAGIGSAKETLLAARCPLLTGCAIPWIFRASIRRHVGKTARQVECGGSQIGRGHCAARGRWQNRCTISRSGPRRDTKNNRRKRGYDEMATFAETPVCKARDRYAAMGFPSQMPETRIAGIEAASLWRRLRSEGHFRDCASQAGQDCLLTTWVFGSRRDGVFLDVGGYDGTTGLNTYFLERCRGWSGLLIEPAKVPFQRALAARSCTCLNLAVGDSSGTGLFLEVEQGMTQMSGLLSSYDPMFLSAVRADPRHRERLRKVAVRTLASILDEAGIGSLDMVSMDVEGGEMAALAGFPFDRVRVGAWLIENNLASPEIARFMAAQGYAVAGFLGRDEVYLPAGGRDP</sequence>
<dbReference type="PANTHER" id="PTHR34009:SF2">
    <property type="entry name" value="PROTEIN STAR"/>
    <property type="match status" value="1"/>
</dbReference>
<dbReference type="AlphaFoldDB" id="A0A2V2LFV9"/>
<dbReference type="EMBL" id="QGKU01000040">
    <property type="protein sequence ID" value="PWR02126.1"/>
    <property type="molecule type" value="Genomic_DNA"/>
</dbReference>
<dbReference type="SUPFAM" id="SSF53335">
    <property type="entry name" value="S-adenosyl-L-methionine-dependent methyltransferases"/>
    <property type="match status" value="1"/>
</dbReference>
<reference evidence="2 3" key="1">
    <citation type="submission" date="2018-05" db="EMBL/GenBank/DDBJ databases">
        <title>Rhodobacteraceae gen. nov., sp. nov. isolated from sea water.</title>
        <authorList>
            <person name="Ren Y."/>
        </authorList>
    </citation>
    <scope>NUCLEOTIDE SEQUENCE [LARGE SCALE GENOMIC DNA]</scope>
    <source>
        <strain evidence="2 3">TG-679</strain>
    </source>
</reference>
<protein>
    <recommendedName>
        <fullName evidence="1">Methyltransferase FkbM domain-containing protein</fullName>
    </recommendedName>
</protein>
<dbReference type="GO" id="GO:0006888">
    <property type="term" value="P:endoplasmic reticulum to Golgi vesicle-mediated transport"/>
    <property type="evidence" value="ECO:0007669"/>
    <property type="project" value="TreeGrafter"/>
</dbReference>
<name>A0A2V2LFV9_9RHOB</name>
<feature type="domain" description="Methyltransferase FkbM" evidence="1">
    <location>
        <begin position="172"/>
        <end position="333"/>
    </location>
</feature>
<dbReference type="Gene3D" id="3.40.50.150">
    <property type="entry name" value="Vaccinia Virus protein VP39"/>
    <property type="match status" value="1"/>
</dbReference>
<organism evidence="2 3">
    <name type="scientific">Meridianimarinicoccus roseus</name>
    <dbReference type="NCBI Taxonomy" id="2072018"/>
    <lineage>
        <taxon>Bacteria</taxon>
        <taxon>Pseudomonadati</taxon>
        <taxon>Pseudomonadota</taxon>
        <taxon>Alphaproteobacteria</taxon>
        <taxon>Rhodobacterales</taxon>
        <taxon>Paracoccaceae</taxon>
        <taxon>Meridianimarinicoccus</taxon>
    </lineage>
</organism>
<keyword evidence="3" id="KW-1185">Reference proteome</keyword>
<dbReference type="InterPro" id="IPR053202">
    <property type="entry name" value="EGF_Rcpt_Signaling_Reg"/>
</dbReference>
<accession>A0A2V2LFV9</accession>
<dbReference type="InterPro" id="IPR029063">
    <property type="entry name" value="SAM-dependent_MTases_sf"/>
</dbReference>
<evidence type="ECO:0000313" key="2">
    <source>
        <dbReference type="EMBL" id="PWR02126.1"/>
    </source>
</evidence>
<dbReference type="PANTHER" id="PTHR34009">
    <property type="entry name" value="PROTEIN STAR"/>
    <property type="match status" value="1"/>
</dbReference>